<sequence>MPTAMSFKNLTTLDAWSCDGLVNILACSVAKALANLTTMRIRDCKLVTEVIANEGDREEEIVFGQLKVLELYCLSCLTFFCSVTHSFKFPCLEQVIVSQCPKLKIFSQGELCTPLLKRVQLTKKDDIEYFWKEDLNSTIKQMFTDMIGFRNLEYLKLSEFPTLREKIWNGRLPVGLFCNVKQLVLDEVSDMSSSFPSHVLYDLKNLETLEVSNCHSLKDLFDIDGQTLKNNEEEILGFNNLKSLKVHNCGSLRYLFTTSIILGLDKLQEIEVKNCVLIEEIIMKDEEQKADIDKIIIPHLKSIVLELLPDLVNFYSGTNDLECPSLKSITIANCPKMESFVFTYLKDKNRSDYTPPLFSEKVAFPNLEVMVLLHLDNLQLIWHNQQFHAESFRELKEVRVEFCEKLKTIVPSNSHGLLTFHNLERFTITNCWSMKSLFPVSIATGLMQLKMLYIISCGLEEIVSKEEVKRAPRFLFPQLTYIHLDNLPELKWFYSGLHTIDWPMLNGLVVKGCKKINIYASEFPSFQRKDDGESQPAIFLLEKVIPNLEVLGLDADDFRLTFLHSDLAESFGKLKQLVLCNFDDEYVASLSGFLQRMCGAPKKIEVIPFNSL</sequence>
<protein>
    <submittedName>
        <fullName evidence="1">Uncharacterized protein</fullName>
    </submittedName>
</protein>
<dbReference type="EMBL" id="CM047900">
    <property type="protein sequence ID" value="KAJ0098518.1"/>
    <property type="molecule type" value="Genomic_DNA"/>
</dbReference>
<dbReference type="Proteomes" id="UP001164250">
    <property type="component" value="Chromosome 4"/>
</dbReference>
<organism evidence="1 2">
    <name type="scientific">Pistacia atlantica</name>
    <dbReference type="NCBI Taxonomy" id="434234"/>
    <lineage>
        <taxon>Eukaryota</taxon>
        <taxon>Viridiplantae</taxon>
        <taxon>Streptophyta</taxon>
        <taxon>Embryophyta</taxon>
        <taxon>Tracheophyta</taxon>
        <taxon>Spermatophyta</taxon>
        <taxon>Magnoliopsida</taxon>
        <taxon>eudicotyledons</taxon>
        <taxon>Gunneridae</taxon>
        <taxon>Pentapetalae</taxon>
        <taxon>rosids</taxon>
        <taxon>malvids</taxon>
        <taxon>Sapindales</taxon>
        <taxon>Anacardiaceae</taxon>
        <taxon>Pistacia</taxon>
    </lineage>
</organism>
<reference evidence="2" key="1">
    <citation type="journal article" date="2023" name="G3 (Bethesda)">
        <title>Genome assembly and association tests identify interacting loci associated with vigor, precocity, and sex in interspecific pistachio rootstocks.</title>
        <authorList>
            <person name="Palmer W."/>
            <person name="Jacygrad E."/>
            <person name="Sagayaradj S."/>
            <person name="Cavanaugh K."/>
            <person name="Han R."/>
            <person name="Bertier L."/>
            <person name="Beede B."/>
            <person name="Kafkas S."/>
            <person name="Golino D."/>
            <person name="Preece J."/>
            <person name="Michelmore R."/>
        </authorList>
    </citation>
    <scope>NUCLEOTIDE SEQUENCE [LARGE SCALE GENOMIC DNA]</scope>
</reference>
<keyword evidence="2" id="KW-1185">Reference proteome</keyword>
<accession>A0ACC1BHT8</accession>
<comment type="caution">
    <text evidence="1">The sequence shown here is derived from an EMBL/GenBank/DDBJ whole genome shotgun (WGS) entry which is preliminary data.</text>
</comment>
<proteinExistence type="predicted"/>
<gene>
    <name evidence="1" type="ORF">Patl1_21931</name>
</gene>
<evidence type="ECO:0000313" key="2">
    <source>
        <dbReference type="Proteomes" id="UP001164250"/>
    </source>
</evidence>
<name>A0ACC1BHT8_9ROSI</name>
<evidence type="ECO:0000313" key="1">
    <source>
        <dbReference type="EMBL" id="KAJ0098518.1"/>
    </source>
</evidence>